<dbReference type="AlphaFoldDB" id="A0A9X1ZWT6"/>
<evidence type="ECO:0000313" key="2">
    <source>
        <dbReference type="EMBL" id="MCL6219158.1"/>
    </source>
</evidence>
<dbReference type="CDD" id="cd03801">
    <property type="entry name" value="GT4_PimA-like"/>
    <property type="match status" value="1"/>
</dbReference>
<sequence length="340" mass="39211">MTKKILYIGNDLRVDSFTATYISFLSKMLRKEGFKVKTASAKNNKLVRLAEMLCLIFKYHATTDIVIIDTYGATNFYYAYLVGRFCQSYKIPYVPILHGGNLPERLDKNPKLSSNLFRNAYVNVAPSNFLKNEFESRGFNDLKLIPNSIDLKDYPFKRREIFRPKLLWVRRFQRRYNPKMALRVLELLSIDHKDAELCMVGPEKDGSMQECKRLANKKKLNVKFTGKLKKKEWAAISTEYDFFINSTTIDNTPISVIESMSLGLPIISTNVGGMPILIEHSKDGILVNSEDEQMMLAEIKRIIDNPEIGKKLAFNAREKAESFGWKNVRKDWLEVINHVG</sequence>
<gene>
    <name evidence="2" type="ORF">L1967_12735</name>
</gene>
<dbReference type="InterPro" id="IPR050194">
    <property type="entry name" value="Glycosyltransferase_grp1"/>
</dbReference>
<dbReference type="RefSeq" id="WP_249601939.1">
    <property type="nucleotide sequence ID" value="NZ_JAKHSK010000017.1"/>
</dbReference>
<dbReference type="Gene3D" id="3.40.50.2000">
    <property type="entry name" value="Glycogen Phosphorylase B"/>
    <property type="match status" value="2"/>
</dbReference>
<proteinExistence type="predicted"/>
<feature type="domain" description="Glycosyl transferase family 1" evidence="1">
    <location>
        <begin position="164"/>
        <end position="318"/>
    </location>
</feature>
<organism evidence="2 3">
    <name type="scientific">Zunongwangia pacifica</name>
    <dbReference type="NCBI Taxonomy" id="2911062"/>
    <lineage>
        <taxon>Bacteria</taxon>
        <taxon>Pseudomonadati</taxon>
        <taxon>Bacteroidota</taxon>
        <taxon>Flavobacteriia</taxon>
        <taxon>Flavobacteriales</taxon>
        <taxon>Flavobacteriaceae</taxon>
        <taxon>Zunongwangia</taxon>
    </lineage>
</organism>
<accession>A0A9X1ZWT6</accession>
<protein>
    <submittedName>
        <fullName evidence="2">Glycosyltransferase family 4 protein</fullName>
    </submittedName>
</protein>
<reference evidence="2" key="1">
    <citation type="submission" date="2022-01" db="EMBL/GenBank/DDBJ databases">
        <title>Genome sequencing of Zunongwangia sp. M21534 genome.</title>
        <authorList>
            <person name="Chen Y."/>
            <person name="Dong C."/>
            <person name="Shao Z."/>
        </authorList>
    </citation>
    <scope>NUCLEOTIDE SEQUENCE</scope>
    <source>
        <strain evidence="2">MCCC M21534</strain>
    </source>
</reference>
<dbReference type="Proteomes" id="UP001139521">
    <property type="component" value="Unassembled WGS sequence"/>
</dbReference>
<name>A0A9X1ZWT6_9FLAO</name>
<dbReference type="Pfam" id="PF00534">
    <property type="entry name" value="Glycos_transf_1"/>
    <property type="match status" value="1"/>
</dbReference>
<dbReference type="InterPro" id="IPR001296">
    <property type="entry name" value="Glyco_trans_1"/>
</dbReference>
<evidence type="ECO:0000259" key="1">
    <source>
        <dbReference type="Pfam" id="PF00534"/>
    </source>
</evidence>
<dbReference type="GO" id="GO:0016757">
    <property type="term" value="F:glycosyltransferase activity"/>
    <property type="evidence" value="ECO:0007669"/>
    <property type="project" value="InterPro"/>
</dbReference>
<keyword evidence="3" id="KW-1185">Reference proteome</keyword>
<evidence type="ECO:0000313" key="3">
    <source>
        <dbReference type="Proteomes" id="UP001139521"/>
    </source>
</evidence>
<dbReference type="PANTHER" id="PTHR45947">
    <property type="entry name" value="SULFOQUINOVOSYL TRANSFERASE SQD2"/>
    <property type="match status" value="1"/>
</dbReference>
<dbReference type="SUPFAM" id="SSF53756">
    <property type="entry name" value="UDP-Glycosyltransferase/glycogen phosphorylase"/>
    <property type="match status" value="1"/>
</dbReference>
<dbReference type="PANTHER" id="PTHR45947:SF3">
    <property type="entry name" value="SULFOQUINOVOSYL TRANSFERASE SQD2"/>
    <property type="match status" value="1"/>
</dbReference>
<comment type="caution">
    <text evidence="2">The sequence shown here is derived from an EMBL/GenBank/DDBJ whole genome shotgun (WGS) entry which is preliminary data.</text>
</comment>
<dbReference type="EMBL" id="JAKHSK010000017">
    <property type="protein sequence ID" value="MCL6219158.1"/>
    <property type="molecule type" value="Genomic_DNA"/>
</dbReference>